<evidence type="ECO:0000313" key="4">
    <source>
        <dbReference type="EMBL" id="KAF1984890.1"/>
    </source>
</evidence>
<dbReference type="InterPro" id="IPR029055">
    <property type="entry name" value="Ntn_hydrolases_N"/>
</dbReference>
<evidence type="ECO:0000256" key="1">
    <source>
        <dbReference type="PIRSR" id="PIRSR600246-1"/>
    </source>
</evidence>
<dbReference type="GO" id="GO:0005737">
    <property type="term" value="C:cytoplasm"/>
    <property type="evidence" value="ECO:0007669"/>
    <property type="project" value="TreeGrafter"/>
</dbReference>
<accession>A0A6G1GVU5</accession>
<dbReference type="OrthoDB" id="2262349at2759"/>
<dbReference type="EMBL" id="ML977165">
    <property type="protein sequence ID" value="KAF1984890.1"/>
    <property type="molecule type" value="Genomic_DNA"/>
</dbReference>
<dbReference type="CDD" id="cd04701">
    <property type="entry name" value="Asparaginase_2"/>
    <property type="match status" value="1"/>
</dbReference>
<feature type="region of interest" description="Disordered" evidence="3">
    <location>
        <begin position="181"/>
        <end position="206"/>
    </location>
</feature>
<sequence length="461" mass="49331">MATPNPLRIPNTTTPRIILHGGAGNITPTNLPPEKWTLYKSALLSILSTCTTLLQKDPSARALDIATHAVTLFESNALFNCGHGAVFTRAGTIELEASVMVSDAAGFRKRGCGVMAVSRVKHPILLAKEMLVRGEEEDGGGAYAHVQLSGRTVEELAKGWGLEMCEPSAHFTKRRWDEHKRGLEREREGKRGGAEPRFPPGDPSWDGREYLPQGTVGAVVLDRFGTICVATSTGGLTNKLPGRIGDTPTLGAGYWAEEWMEDAPSIPAQMSYRPGEPSLPDSLNNLSRGNIKDFLGECFPYISPTHEINYAYSPTRSDSSGSGGKTPTQGIHNIAATSTSPFLARRRRAVAMSGTGNGDSFLRLSAARTAAAMSRFSTPALPLQTAVSRMAGSGGALQESAGDRWGRTGEGEGGIIGIEVCCAADGSSESGVVWDFNCGGMFRAWVDDSGRQRCMVFKDEY</sequence>
<organism evidence="4 5">
    <name type="scientific">Aulographum hederae CBS 113979</name>
    <dbReference type="NCBI Taxonomy" id="1176131"/>
    <lineage>
        <taxon>Eukaryota</taxon>
        <taxon>Fungi</taxon>
        <taxon>Dikarya</taxon>
        <taxon>Ascomycota</taxon>
        <taxon>Pezizomycotina</taxon>
        <taxon>Dothideomycetes</taxon>
        <taxon>Pleosporomycetidae</taxon>
        <taxon>Aulographales</taxon>
        <taxon>Aulographaceae</taxon>
    </lineage>
</organism>
<evidence type="ECO:0000256" key="2">
    <source>
        <dbReference type="PIRSR" id="PIRSR600246-3"/>
    </source>
</evidence>
<gene>
    <name evidence="4" type="ORF">K402DRAFT_413600</name>
</gene>
<evidence type="ECO:0000256" key="3">
    <source>
        <dbReference type="SAM" id="MobiDB-lite"/>
    </source>
</evidence>
<keyword evidence="5" id="KW-1185">Reference proteome</keyword>
<dbReference type="Gene3D" id="3.60.20.30">
    <property type="entry name" value="(Glycosyl)asparaginase"/>
    <property type="match status" value="1"/>
</dbReference>
<dbReference type="AlphaFoldDB" id="A0A6G1GVU5"/>
<dbReference type="GO" id="GO:0016787">
    <property type="term" value="F:hydrolase activity"/>
    <property type="evidence" value="ECO:0007669"/>
    <property type="project" value="UniProtKB-KW"/>
</dbReference>
<reference evidence="4" key="1">
    <citation type="journal article" date="2020" name="Stud. Mycol.">
        <title>101 Dothideomycetes genomes: a test case for predicting lifestyles and emergence of pathogens.</title>
        <authorList>
            <person name="Haridas S."/>
            <person name="Albert R."/>
            <person name="Binder M."/>
            <person name="Bloem J."/>
            <person name="Labutti K."/>
            <person name="Salamov A."/>
            <person name="Andreopoulos B."/>
            <person name="Baker S."/>
            <person name="Barry K."/>
            <person name="Bills G."/>
            <person name="Bluhm B."/>
            <person name="Cannon C."/>
            <person name="Castanera R."/>
            <person name="Culley D."/>
            <person name="Daum C."/>
            <person name="Ezra D."/>
            <person name="Gonzalez J."/>
            <person name="Henrissat B."/>
            <person name="Kuo A."/>
            <person name="Liang C."/>
            <person name="Lipzen A."/>
            <person name="Lutzoni F."/>
            <person name="Magnuson J."/>
            <person name="Mondo S."/>
            <person name="Nolan M."/>
            <person name="Ohm R."/>
            <person name="Pangilinan J."/>
            <person name="Park H.-J."/>
            <person name="Ramirez L."/>
            <person name="Alfaro M."/>
            <person name="Sun H."/>
            <person name="Tritt A."/>
            <person name="Yoshinaga Y."/>
            <person name="Zwiers L.-H."/>
            <person name="Turgeon B."/>
            <person name="Goodwin S."/>
            <person name="Spatafora J."/>
            <person name="Crous P."/>
            <person name="Grigoriev I."/>
        </authorList>
    </citation>
    <scope>NUCLEOTIDE SEQUENCE</scope>
    <source>
        <strain evidence="4">CBS 113979</strain>
    </source>
</reference>
<feature type="active site" description="Nucleophile" evidence="1">
    <location>
        <position position="215"/>
    </location>
</feature>
<dbReference type="InterPro" id="IPR000246">
    <property type="entry name" value="Peptidase_T2"/>
</dbReference>
<protein>
    <submittedName>
        <fullName evidence="4">N-terminal nucleophile aminohydrolase</fullName>
    </submittedName>
</protein>
<dbReference type="PANTHER" id="PTHR10188:SF43">
    <property type="entry name" value="ASPARAGINASE (EUROFUNG)"/>
    <property type="match status" value="1"/>
</dbReference>
<dbReference type="PANTHER" id="PTHR10188">
    <property type="entry name" value="L-ASPARAGINASE"/>
    <property type="match status" value="1"/>
</dbReference>
<evidence type="ECO:0000313" key="5">
    <source>
        <dbReference type="Proteomes" id="UP000800041"/>
    </source>
</evidence>
<proteinExistence type="predicted"/>
<dbReference type="Proteomes" id="UP000800041">
    <property type="component" value="Unassembled WGS sequence"/>
</dbReference>
<feature type="site" description="Cleavage; by autolysis" evidence="2">
    <location>
        <begin position="214"/>
        <end position="215"/>
    </location>
</feature>
<feature type="compositionally biased region" description="Basic and acidic residues" evidence="3">
    <location>
        <begin position="181"/>
        <end position="194"/>
    </location>
</feature>
<name>A0A6G1GVU5_9PEZI</name>
<dbReference type="SUPFAM" id="SSF56235">
    <property type="entry name" value="N-terminal nucleophile aminohydrolases (Ntn hydrolases)"/>
    <property type="match status" value="1"/>
</dbReference>
<keyword evidence="4" id="KW-0378">Hydrolase</keyword>
<dbReference type="Pfam" id="PF01112">
    <property type="entry name" value="Asparaginase_2"/>
    <property type="match status" value="1"/>
</dbReference>